<keyword evidence="2" id="KW-1185">Reference proteome</keyword>
<name>A0ABP6ZW62_9ACTN</name>
<protein>
    <submittedName>
        <fullName evidence="1">Uncharacterized protein</fullName>
    </submittedName>
</protein>
<dbReference type="RefSeq" id="WP_231481058.1">
    <property type="nucleotide sequence ID" value="NZ_BAAAZO010000006.1"/>
</dbReference>
<evidence type="ECO:0000313" key="1">
    <source>
        <dbReference type="EMBL" id="GAA3620405.1"/>
    </source>
</evidence>
<comment type="caution">
    <text evidence="1">The sequence shown here is derived from an EMBL/GenBank/DDBJ whole genome shotgun (WGS) entry which is preliminary data.</text>
</comment>
<organism evidence="1 2">
    <name type="scientific">Kineosporia mesophila</name>
    <dbReference type="NCBI Taxonomy" id="566012"/>
    <lineage>
        <taxon>Bacteria</taxon>
        <taxon>Bacillati</taxon>
        <taxon>Actinomycetota</taxon>
        <taxon>Actinomycetes</taxon>
        <taxon>Kineosporiales</taxon>
        <taxon>Kineosporiaceae</taxon>
        <taxon>Kineosporia</taxon>
    </lineage>
</organism>
<proteinExistence type="predicted"/>
<gene>
    <name evidence="1" type="ORF">GCM10022223_41640</name>
</gene>
<accession>A0ABP6ZW62</accession>
<evidence type="ECO:0000313" key="2">
    <source>
        <dbReference type="Proteomes" id="UP001501074"/>
    </source>
</evidence>
<sequence>MDPLTVTALSGLLTTLLGSAAGEAGKSAWNSLTATTQRLLGREAPATTALEAAAGGSPAAIEVAAGRMVDAAAHDPEFARTLGQWHEKTTGDIQIAGAGGVNNSVSGDAQVGRLIQAHTVGDITFN</sequence>
<dbReference type="Proteomes" id="UP001501074">
    <property type="component" value="Unassembled WGS sequence"/>
</dbReference>
<reference evidence="2" key="1">
    <citation type="journal article" date="2019" name="Int. J. Syst. Evol. Microbiol.">
        <title>The Global Catalogue of Microorganisms (GCM) 10K type strain sequencing project: providing services to taxonomists for standard genome sequencing and annotation.</title>
        <authorList>
            <consortium name="The Broad Institute Genomics Platform"/>
            <consortium name="The Broad Institute Genome Sequencing Center for Infectious Disease"/>
            <person name="Wu L."/>
            <person name="Ma J."/>
        </authorList>
    </citation>
    <scope>NUCLEOTIDE SEQUENCE [LARGE SCALE GENOMIC DNA]</scope>
    <source>
        <strain evidence="2">JCM 16902</strain>
    </source>
</reference>
<dbReference type="EMBL" id="BAAAZO010000006">
    <property type="protein sequence ID" value="GAA3620405.1"/>
    <property type="molecule type" value="Genomic_DNA"/>
</dbReference>